<sequence>MVEMVPTAMPKIPSSRDQQVKAKVNSFNLPVYAASPKEMKKLVEINGCFYIEKMESTGTRSKIDGPVNMKTLIEQLRAGFERIFTKRFGSDIIDELFRRILDKIVEISSQFEPGCMRGTQLFLALKRK</sequence>
<dbReference type="EMBL" id="CM045763">
    <property type="protein sequence ID" value="KAI8020818.1"/>
    <property type="molecule type" value="Genomic_DNA"/>
</dbReference>
<proteinExistence type="predicted"/>
<keyword evidence="2" id="KW-1185">Reference proteome</keyword>
<protein>
    <submittedName>
        <fullName evidence="1">Loganic acid O-methyltransferase</fullName>
    </submittedName>
</protein>
<gene>
    <name evidence="1" type="ORF">LOK49_LG03G01527</name>
</gene>
<reference evidence="1 2" key="1">
    <citation type="journal article" date="2022" name="Plant J.">
        <title>Chromosome-level genome of Camellia lanceoleosa provides a valuable resource for understanding genome evolution and self-incompatibility.</title>
        <authorList>
            <person name="Gong W."/>
            <person name="Xiao S."/>
            <person name="Wang L."/>
            <person name="Liao Z."/>
            <person name="Chang Y."/>
            <person name="Mo W."/>
            <person name="Hu G."/>
            <person name="Li W."/>
            <person name="Zhao G."/>
            <person name="Zhu H."/>
            <person name="Hu X."/>
            <person name="Ji K."/>
            <person name="Xiang X."/>
            <person name="Song Q."/>
            <person name="Yuan D."/>
            <person name="Jin S."/>
            <person name="Zhang L."/>
        </authorList>
    </citation>
    <scope>NUCLEOTIDE SEQUENCE [LARGE SCALE GENOMIC DNA]</scope>
    <source>
        <strain evidence="1">SQ_2022a</strain>
    </source>
</reference>
<accession>A0ACC0I740</accession>
<evidence type="ECO:0000313" key="1">
    <source>
        <dbReference type="EMBL" id="KAI8020818.1"/>
    </source>
</evidence>
<organism evidence="1 2">
    <name type="scientific">Camellia lanceoleosa</name>
    <dbReference type="NCBI Taxonomy" id="1840588"/>
    <lineage>
        <taxon>Eukaryota</taxon>
        <taxon>Viridiplantae</taxon>
        <taxon>Streptophyta</taxon>
        <taxon>Embryophyta</taxon>
        <taxon>Tracheophyta</taxon>
        <taxon>Spermatophyta</taxon>
        <taxon>Magnoliopsida</taxon>
        <taxon>eudicotyledons</taxon>
        <taxon>Gunneridae</taxon>
        <taxon>Pentapetalae</taxon>
        <taxon>asterids</taxon>
        <taxon>Ericales</taxon>
        <taxon>Theaceae</taxon>
        <taxon>Camellia</taxon>
    </lineage>
</organism>
<evidence type="ECO:0000313" key="2">
    <source>
        <dbReference type="Proteomes" id="UP001060215"/>
    </source>
</evidence>
<comment type="caution">
    <text evidence="1">The sequence shown here is derived from an EMBL/GenBank/DDBJ whole genome shotgun (WGS) entry which is preliminary data.</text>
</comment>
<dbReference type="Proteomes" id="UP001060215">
    <property type="component" value="Chromosome 6"/>
</dbReference>
<name>A0ACC0I740_9ERIC</name>